<name>K9ZD52_ANACC</name>
<dbReference type="AlphaFoldDB" id="K9ZD52"/>
<reference evidence="3" key="1">
    <citation type="journal article" date="2013" name="Proc. Natl. Acad. Sci. U.S.A.">
        <title>Improving the coverage of the cyanobacterial phylum using diversity-driven genome sequencing.</title>
        <authorList>
            <person name="Shih P.M."/>
            <person name="Wu D."/>
            <person name="Latifi A."/>
            <person name="Axen S.D."/>
            <person name="Fewer D.P."/>
            <person name="Talla E."/>
            <person name="Calteau A."/>
            <person name="Cai F."/>
            <person name="Tandeau de Marsac N."/>
            <person name="Rippka R."/>
            <person name="Herdman M."/>
            <person name="Sivonen K."/>
            <person name="Coursin T."/>
            <person name="Laurent T."/>
            <person name="Goodwin L."/>
            <person name="Nolan M."/>
            <person name="Davenport K.W."/>
            <person name="Han C.S."/>
            <person name="Rubin E.M."/>
            <person name="Eisen J.A."/>
            <person name="Woyke T."/>
            <person name="Gugger M."/>
            <person name="Kerfeld C.A."/>
        </authorList>
    </citation>
    <scope>NUCLEOTIDE SEQUENCE [LARGE SCALE GENOMIC DNA]</scope>
    <source>
        <strain evidence="3">ATCC 27899 / PCC 7122</strain>
    </source>
</reference>
<dbReference type="InterPro" id="IPR041705">
    <property type="entry name" value="PIN_Sll0205"/>
</dbReference>
<dbReference type="KEGG" id="acy:Anacy_1647"/>
<dbReference type="SUPFAM" id="SSF88723">
    <property type="entry name" value="PIN domain-like"/>
    <property type="match status" value="1"/>
</dbReference>
<evidence type="ECO:0000313" key="3">
    <source>
        <dbReference type="Proteomes" id="UP000010474"/>
    </source>
</evidence>
<dbReference type="InterPro" id="IPR029060">
    <property type="entry name" value="PIN-like_dom_sf"/>
</dbReference>
<dbReference type="EMBL" id="CP003659">
    <property type="protein sequence ID" value="AFZ57148.1"/>
    <property type="molecule type" value="Genomic_DNA"/>
</dbReference>
<organism evidence="2 3">
    <name type="scientific">Anabaena cylindrica (strain ATCC 27899 / PCC 7122)</name>
    <dbReference type="NCBI Taxonomy" id="272123"/>
    <lineage>
        <taxon>Bacteria</taxon>
        <taxon>Bacillati</taxon>
        <taxon>Cyanobacteriota</taxon>
        <taxon>Cyanophyceae</taxon>
        <taxon>Nostocales</taxon>
        <taxon>Nostocaceae</taxon>
        <taxon>Anabaena</taxon>
    </lineage>
</organism>
<evidence type="ECO:0000259" key="1">
    <source>
        <dbReference type="Pfam" id="PF01850"/>
    </source>
</evidence>
<dbReference type="InterPro" id="IPR052919">
    <property type="entry name" value="TA_system_RNase"/>
</dbReference>
<proteinExistence type="predicted"/>
<dbReference type="Proteomes" id="UP000010474">
    <property type="component" value="Chromosome"/>
</dbReference>
<dbReference type="STRING" id="272123.Anacy_1647"/>
<evidence type="ECO:0000313" key="2">
    <source>
        <dbReference type="EMBL" id="AFZ57148.1"/>
    </source>
</evidence>
<dbReference type="Gene3D" id="3.40.50.1010">
    <property type="entry name" value="5'-nuclease"/>
    <property type="match status" value="1"/>
</dbReference>
<dbReference type="PANTHER" id="PTHR36173:SF1">
    <property type="entry name" value="RIBONUCLEASE VAPC22"/>
    <property type="match status" value="1"/>
</dbReference>
<dbReference type="Pfam" id="PF01850">
    <property type="entry name" value="PIN"/>
    <property type="match status" value="1"/>
</dbReference>
<gene>
    <name evidence="2" type="ordered locus">Anacy_1647</name>
</gene>
<dbReference type="PANTHER" id="PTHR36173">
    <property type="entry name" value="RIBONUCLEASE VAPC16-RELATED"/>
    <property type="match status" value="1"/>
</dbReference>
<accession>K9ZD52</accession>
<dbReference type="eggNOG" id="COG3744">
    <property type="taxonomic scope" value="Bacteria"/>
</dbReference>
<dbReference type="InterPro" id="IPR002716">
    <property type="entry name" value="PIN_dom"/>
</dbReference>
<dbReference type="HOGENOM" id="CLU_129890_2_1_3"/>
<sequence>MGISQIIVLDTHIWFWFINQQFDKFPTHWREAIETADEVGICVISCYEIALAQQRGRLELPCTANQWFQEALKPAGITLFPLTAEIACRAVDLSPVHKDPFDRLIIATTLEYQAKLASIDGLFSQYSELNTYLMK</sequence>
<keyword evidence="3" id="KW-1185">Reference proteome</keyword>
<feature type="domain" description="PIN" evidence="1">
    <location>
        <begin position="7"/>
        <end position="127"/>
    </location>
</feature>
<dbReference type="PATRIC" id="fig|272123.3.peg.1796"/>
<protein>
    <submittedName>
        <fullName evidence="2">PilT protein domain protein</fullName>
    </submittedName>
</protein>
<dbReference type="CDD" id="cd09872">
    <property type="entry name" value="PIN_Sll0205-like"/>
    <property type="match status" value="1"/>
</dbReference>
<dbReference type="RefSeq" id="WP_015213797.1">
    <property type="nucleotide sequence ID" value="NC_019771.1"/>
</dbReference>